<comment type="caution">
    <text evidence="6">The sequence shown here is derived from an EMBL/GenBank/DDBJ whole genome shotgun (WGS) entry which is preliminary data.</text>
</comment>
<dbReference type="InterPro" id="IPR001375">
    <property type="entry name" value="Peptidase_S9_cat"/>
</dbReference>
<accession>A0A916VK44</accession>
<evidence type="ECO:0000313" key="6">
    <source>
        <dbReference type="EMBL" id="GFZ82126.1"/>
    </source>
</evidence>
<keyword evidence="7" id="KW-1185">Reference proteome</keyword>
<feature type="domain" description="Peptidase S9 prolyl oligopeptidase catalytic" evidence="4">
    <location>
        <begin position="458"/>
        <end position="660"/>
    </location>
</feature>
<dbReference type="InterPro" id="IPR023302">
    <property type="entry name" value="Pept_S9A_N"/>
</dbReference>
<reference evidence="6" key="1">
    <citation type="journal article" date="2014" name="Int. J. Syst. Evol. Microbiol.">
        <title>Complete genome sequence of Corynebacterium casei LMG S-19264T (=DSM 44701T), isolated from a smear-ripened cheese.</title>
        <authorList>
            <consortium name="US DOE Joint Genome Institute (JGI-PGF)"/>
            <person name="Walter F."/>
            <person name="Albersmeier A."/>
            <person name="Kalinowski J."/>
            <person name="Ruckert C."/>
        </authorList>
    </citation>
    <scope>NUCLEOTIDE SEQUENCE</scope>
    <source>
        <strain evidence="6">CGMCC 1.15425</strain>
    </source>
</reference>
<dbReference type="PANTHER" id="PTHR42881:SF13">
    <property type="entry name" value="PROLYL ENDOPEPTIDASE"/>
    <property type="match status" value="1"/>
</dbReference>
<name>A0A916VK44_9GAMM</name>
<dbReference type="SUPFAM" id="SSF50993">
    <property type="entry name" value="Peptidase/esterase 'gauge' domain"/>
    <property type="match status" value="1"/>
</dbReference>
<dbReference type="InterPro" id="IPR051167">
    <property type="entry name" value="Prolyl_oligopep/macrocyclase"/>
</dbReference>
<dbReference type="Pfam" id="PF02897">
    <property type="entry name" value="Peptidase_S9_N"/>
    <property type="match status" value="1"/>
</dbReference>
<evidence type="ECO:0000259" key="4">
    <source>
        <dbReference type="Pfam" id="PF00326"/>
    </source>
</evidence>
<dbReference type="GO" id="GO:0005829">
    <property type="term" value="C:cytosol"/>
    <property type="evidence" value="ECO:0007669"/>
    <property type="project" value="TreeGrafter"/>
</dbReference>
<organism evidence="6 7">
    <name type="scientific">Pseudohongiella nitratireducens</name>
    <dbReference type="NCBI Taxonomy" id="1768907"/>
    <lineage>
        <taxon>Bacteria</taxon>
        <taxon>Pseudomonadati</taxon>
        <taxon>Pseudomonadota</taxon>
        <taxon>Gammaproteobacteria</taxon>
        <taxon>Pseudomonadales</taxon>
        <taxon>Pseudohongiellaceae</taxon>
        <taxon>Pseudohongiella</taxon>
    </lineage>
</organism>
<dbReference type="SUPFAM" id="SSF53474">
    <property type="entry name" value="alpha/beta-Hydrolases"/>
    <property type="match status" value="1"/>
</dbReference>
<evidence type="ECO:0000313" key="7">
    <source>
        <dbReference type="Proteomes" id="UP000627715"/>
    </source>
</evidence>
<dbReference type="GO" id="GO:0006508">
    <property type="term" value="P:proteolysis"/>
    <property type="evidence" value="ECO:0007669"/>
    <property type="project" value="UniProtKB-KW"/>
</dbReference>
<sequence length="662" mass="74936">MESPEALAWVEEQNQRSLPQLTSHPMYETLYESSLEVLNSDARIPSVTRRGDYLYNLWRDAEHPRGLYRRTTLDEYRQDDPAWETILDLDELAQTEQQNWTWGEINCRYPDYERCLVSFSVAGSDAVMVREFSIPDKAIIRDGFSLPETKSRVTWLDEDTIAVGTDLGTGSMTDSGYPAQMRRWQRGQPLEDAPLLFSVPTDSVSVFTTILRDESNTYTLFTDSVSFYERDRAVLQNGELIDLDIPNDSDIVGLFQNEVFIELRSDWGEFSQGAIVHAPMPDLLAGTAAPELFVEPGDRTAINSIHITANAVLVNWLDNVRGRLTRYTPSENGNHMGRWNAENVAFGSNGAISPLNTSFEHEDFFVSYQSFTEPTTLYHVGSNLQPQELKRLPEMFDAANLETLQYLATSADGTQVPYFVVMDKEAPRNGQNPVYLFGYGGFEISYGPYYSPVIGRNWLEHGGVYVLANIRGGGEFGPSWHQAALLKNRHKAYEDFEAVAEDLIARNITSPDHLGIRGGSNGGLLVAASAMRRPELFNAVLSQVPLLDMQRYHLLLAGASWMGEYGNPDDPDMWEYMQTYSPYHNIREDEDYPLIFFTTSTRDDRVHPAHARKMVAKMRDMGHDVLYYENTEGGHSGAANNEQRAQLNALMFAYMWDRLGSN</sequence>
<dbReference type="PANTHER" id="PTHR42881">
    <property type="entry name" value="PROLYL ENDOPEPTIDASE"/>
    <property type="match status" value="1"/>
</dbReference>
<keyword evidence="1" id="KW-0645">Protease</keyword>
<dbReference type="GO" id="GO:0070012">
    <property type="term" value="F:oligopeptidase activity"/>
    <property type="evidence" value="ECO:0007669"/>
    <property type="project" value="TreeGrafter"/>
</dbReference>
<dbReference type="InterPro" id="IPR002470">
    <property type="entry name" value="Peptidase_S9A"/>
</dbReference>
<dbReference type="PRINTS" id="PR00862">
    <property type="entry name" value="PROLIGOPTASE"/>
</dbReference>
<keyword evidence="2" id="KW-0378">Hydrolase</keyword>
<protein>
    <submittedName>
        <fullName evidence="6">Prolyl oligopeptidase</fullName>
    </submittedName>
</protein>
<evidence type="ECO:0000256" key="1">
    <source>
        <dbReference type="ARBA" id="ARBA00022670"/>
    </source>
</evidence>
<dbReference type="GO" id="GO:0004252">
    <property type="term" value="F:serine-type endopeptidase activity"/>
    <property type="evidence" value="ECO:0007669"/>
    <property type="project" value="InterPro"/>
</dbReference>
<feature type="domain" description="Peptidase S9A N-terminal" evidence="5">
    <location>
        <begin position="2"/>
        <end position="380"/>
    </location>
</feature>
<dbReference type="EMBL" id="BMIY01000012">
    <property type="protein sequence ID" value="GFZ82126.1"/>
    <property type="molecule type" value="Genomic_DNA"/>
</dbReference>
<evidence type="ECO:0000259" key="5">
    <source>
        <dbReference type="Pfam" id="PF02897"/>
    </source>
</evidence>
<evidence type="ECO:0000256" key="2">
    <source>
        <dbReference type="ARBA" id="ARBA00022801"/>
    </source>
</evidence>
<dbReference type="AlphaFoldDB" id="A0A916VK44"/>
<keyword evidence="3" id="KW-0720">Serine protease</keyword>
<dbReference type="Pfam" id="PF00326">
    <property type="entry name" value="Peptidase_S9"/>
    <property type="match status" value="1"/>
</dbReference>
<dbReference type="Gene3D" id="2.130.10.120">
    <property type="entry name" value="Prolyl oligopeptidase, N-terminal domain"/>
    <property type="match status" value="1"/>
</dbReference>
<dbReference type="Proteomes" id="UP000627715">
    <property type="component" value="Unassembled WGS sequence"/>
</dbReference>
<proteinExistence type="predicted"/>
<gene>
    <name evidence="6" type="ORF">GCM10011403_27030</name>
</gene>
<dbReference type="Gene3D" id="3.40.50.1820">
    <property type="entry name" value="alpha/beta hydrolase"/>
    <property type="match status" value="1"/>
</dbReference>
<reference evidence="6" key="2">
    <citation type="submission" date="2020-09" db="EMBL/GenBank/DDBJ databases">
        <authorList>
            <person name="Sun Q."/>
            <person name="Zhou Y."/>
        </authorList>
    </citation>
    <scope>NUCLEOTIDE SEQUENCE</scope>
    <source>
        <strain evidence="6">CGMCC 1.15425</strain>
    </source>
</reference>
<dbReference type="InterPro" id="IPR029058">
    <property type="entry name" value="AB_hydrolase_fold"/>
</dbReference>
<evidence type="ECO:0000256" key="3">
    <source>
        <dbReference type="ARBA" id="ARBA00022825"/>
    </source>
</evidence>